<dbReference type="GO" id="GO:0009570">
    <property type="term" value="C:chloroplast stroma"/>
    <property type="evidence" value="ECO:0007669"/>
    <property type="project" value="TreeGrafter"/>
</dbReference>
<evidence type="ECO:0008006" key="3">
    <source>
        <dbReference type="Google" id="ProtNLM"/>
    </source>
</evidence>
<dbReference type="SUPFAM" id="SSF54626">
    <property type="entry name" value="Chalcone isomerase"/>
    <property type="match status" value="1"/>
</dbReference>
<sequence length="211" mass="23320">MYCYKIEKMPVYAAGIHVSTLSTRGGLSASEIQENSALFSSIFQSEEEEHMNFAEKSLRIVLVRDVDGKTFWDALDEGIIPIIKEVTSADKSALKTFRSIFQGRPLKKETSIFFTCLDTSKMLAIFLHVCVSSDGNLSSLDATTESENGTSAIFDDCTLSYCQGHTLPSFVRQLPSPVPSFNISTTSNAAYCDVERYILSFGHLSMPRQPG</sequence>
<gene>
    <name evidence="1" type="ORF">SADUNF_Sadunf16G0250500</name>
</gene>
<evidence type="ECO:0000313" key="2">
    <source>
        <dbReference type="Proteomes" id="UP000657918"/>
    </source>
</evidence>
<reference evidence="1 2" key="1">
    <citation type="submission" date="2020-10" db="EMBL/GenBank/DDBJ databases">
        <title>Plant Genome Project.</title>
        <authorList>
            <person name="Zhang R.-G."/>
        </authorList>
    </citation>
    <scope>NUCLEOTIDE SEQUENCE [LARGE SCALE GENOMIC DNA]</scope>
    <source>
        <strain evidence="1">FAFU-HL-1</strain>
        <tissue evidence="1">Leaf</tissue>
    </source>
</reference>
<dbReference type="InterPro" id="IPR036298">
    <property type="entry name" value="Chalcone_isomerase_sf"/>
</dbReference>
<evidence type="ECO:0000313" key="1">
    <source>
        <dbReference type="EMBL" id="KAF9666646.1"/>
    </source>
</evidence>
<dbReference type="PANTHER" id="PTHR47698">
    <property type="entry name" value="FATTY-ACID-BINDING PROTEIN 3, CHLOROPLASTIC"/>
    <property type="match status" value="1"/>
</dbReference>
<comment type="caution">
    <text evidence="1">The sequence shown here is derived from an EMBL/GenBank/DDBJ whole genome shotgun (WGS) entry which is preliminary data.</text>
</comment>
<dbReference type="Proteomes" id="UP000657918">
    <property type="component" value="Chromosome 16"/>
</dbReference>
<accession>A0A835JBY4</accession>
<dbReference type="AlphaFoldDB" id="A0A835JBY4"/>
<proteinExistence type="predicted"/>
<dbReference type="GO" id="GO:0006631">
    <property type="term" value="P:fatty acid metabolic process"/>
    <property type="evidence" value="ECO:0007669"/>
    <property type="project" value="TreeGrafter"/>
</dbReference>
<keyword evidence="2" id="KW-1185">Reference proteome</keyword>
<dbReference type="EMBL" id="JADGMS010000016">
    <property type="protein sequence ID" value="KAF9666646.1"/>
    <property type="molecule type" value="Genomic_DNA"/>
</dbReference>
<dbReference type="GO" id="GO:0016872">
    <property type="term" value="F:intramolecular lyase activity"/>
    <property type="evidence" value="ECO:0007669"/>
    <property type="project" value="InterPro"/>
</dbReference>
<dbReference type="GO" id="GO:0005504">
    <property type="term" value="F:fatty acid binding"/>
    <property type="evidence" value="ECO:0007669"/>
    <property type="project" value="TreeGrafter"/>
</dbReference>
<dbReference type="InterPro" id="IPR016088">
    <property type="entry name" value="Chalcone_isomerase_3-sand"/>
</dbReference>
<protein>
    <recommendedName>
        <fullName evidence="3">Chalcone-flavonone isomerase family protein</fullName>
    </recommendedName>
</protein>
<organism evidence="1 2">
    <name type="scientific">Salix dunnii</name>
    <dbReference type="NCBI Taxonomy" id="1413687"/>
    <lineage>
        <taxon>Eukaryota</taxon>
        <taxon>Viridiplantae</taxon>
        <taxon>Streptophyta</taxon>
        <taxon>Embryophyta</taxon>
        <taxon>Tracheophyta</taxon>
        <taxon>Spermatophyta</taxon>
        <taxon>Magnoliopsida</taxon>
        <taxon>eudicotyledons</taxon>
        <taxon>Gunneridae</taxon>
        <taxon>Pentapetalae</taxon>
        <taxon>rosids</taxon>
        <taxon>fabids</taxon>
        <taxon>Malpighiales</taxon>
        <taxon>Salicaceae</taxon>
        <taxon>Saliceae</taxon>
        <taxon>Salix</taxon>
    </lineage>
</organism>
<dbReference type="OrthoDB" id="18193at2759"/>
<dbReference type="PANTHER" id="PTHR47698:SF2">
    <property type="entry name" value="FATTY-ACID-BINDING PROTEIN 3, CHLOROPLASTIC"/>
    <property type="match status" value="1"/>
</dbReference>
<dbReference type="Gene3D" id="3.50.70.10">
    <property type="match status" value="1"/>
</dbReference>
<name>A0A835JBY4_9ROSI</name>